<evidence type="ECO:0000256" key="1">
    <source>
        <dbReference type="SAM" id="Phobius"/>
    </source>
</evidence>
<organism evidence="2 3">
    <name type="scientific">Acaulospora morrowiae</name>
    <dbReference type="NCBI Taxonomy" id="94023"/>
    <lineage>
        <taxon>Eukaryota</taxon>
        <taxon>Fungi</taxon>
        <taxon>Fungi incertae sedis</taxon>
        <taxon>Mucoromycota</taxon>
        <taxon>Glomeromycotina</taxon>
        <taxon>Glomeromycetes</taxon>
        <taxon>Diversisporales</taxon>
        <taxon>Acaulosporaceae</taxon>
        <taxon>Acaulospora</taxon>
    </lineage>
</organism>
<feature type="non-terminal residue" evidence="2">
    <location>
        <position position="258"/>
    </location>
</feature>
<name>A0A9N9ERE8_9GLOM</name>
<feature type="transmembrane region" description="Helical" evidence="1">
    <location>
        <begin position="28"/>
        <end position="51"/>
    </location>
</feature>
<keyword evidence="1" id="KW-0812">Transmembrane</keyword>
<dbReference type="EMBL" id="CAJVPV010015459">
    <property type="protein sequence ID" value="CAG8692045.1"/>
    <property type="molecule type" value="Genomic_DNA"/>
</dbReference>
<dbReference type="Proteomes" id="UP000789342">
    <property type="component" value="Unassembled WGS sequence"/>
</dbReference>
<dbReference type="AlphaFoldDB" id="A0A9N9ERE8"/>
<evidence type="ECO:0000313" key="2">
    <source>
        <dbReference type="EMBL" id="CAG8692045.1"/>
    </source>
</evidence>
<keyword evidence="1" id="KW-1133">Transmembrane helix</keyword>
<keyword evidence="1" id="KW-0472">Membrane</keyword>
<comment type="caution">
    <text evidence="2">The sequence shown here is derived from an EMBL/GenBank/DDBJ whole genome shotgun (WGS) entry which is preliminary data.</text>
</comment>
<evidence type="ECO:0000313" key="3">
    <source>
        <dbReference type="Proteomes" id="UP000789342"/>
    </source>
</evidence>
<keyword evidence="3" id="KW-1185">Reference proteome</keyword>
<proteinExistence type="predicted"/>
<sequence length="258" mass="30133">FFGWKRTSLRRDSLWMGFRPVFNYPAPLISFGECMSFVSGGFVLATMSCVLRFSSEKKSDLVNEYWDSFMLLQKRKFTTIAERTALLEEHTTNVMASMFKQDLIVRDDFTKQERIVRNKFARRLEETDLSYKSKEKSDDDFMPIRKPKRKINLSLRKNKESADLAVSKKVSQNHEGNAIIISRSNTKRDTRRSNNTARVIVIEFRKSEKLLPEDWRSIIEEYYKGTNENGSKKSVSDWILAARELNVVKNFVETSHGL</sequence>
<reference evidence="2" key="1">
    <citation type="submission" date="2021-06" db="EMBL/GenBank/DDBJ databases">
        <authorList>
            <person name="Kallberg Y."/>
            <person name="Tangrot J."/>
            <person name="Rosling A."/>
        </authorList>
    </citation>
    <scope>NUCLEOTIDE SEQUENCE</scope>
    <source>
        <strain evidence="2">CL551</strain>
    </source>
</reference>
<accession>A0A9N9ERE8</accession>
<gene>
    <name evidence="2" type="ORF">AMORRO_LOCUS11678</name>
</gene>
<protein>
    <submittedName>
        <fullName evidence="2">13609_t:CDS:1</fullName>
    </submittedName>
</protein>
<feature type="non-terminal residue" evidence="2">
    <location>
        <position position="1"/>
    </location>
</feature>